<dbReference type="EMBL" id="KQ483869">
    <property type="protein sequence ID" value="KYP39956.1"/>
    <property type="molecule type" value="Genomic_DNA"/>
</dbReference>
<name>A0A151RBP2_CAJCA</name>
<evidence type="ECO:0000313" key="3">
    <source>
        <dbReference type="Proteomes" id="UP000075243"/>
    </source>
</evidence>
<sequence>TMMWHHRLGHMLERGLKILAKSNPLLGFKTVNLSFCEHYVTSKSHRLKFAKYFVSFINDYSMIL</sequence>
<reference evidence="2" key="1">
    <citation type="journal article" date="2012" name="Nat. Biotechnol.">
        <title>Draft genome sequence of pigeonpea (Cajanus cajan), an orphan legume crop of resource-poor farmers.</title>
        <authorList>
            <person name="Varshney R.K."/>
            <person name="Chen W."/>
            <person name="Li Y."/>
            <person name="Bharti A.K."/>
            <person name="Saxena R.K."/>
            <person name="Schlueter J.A."/>
            <person name="Donoghue M.T."/>
            <person name="Azam S."/>
            <person name="Fan G."/>
            <person name="Whaley A.M."/>
            <person name="Farmer A.D."/>
            <person name="Sheridan J."/>
            <person name="Iwata A."/>
            <person name="Tuteja R."/>
            <person name="Penmetsa R.V."/>
            <person name="Wu W."/>
            <person name="Upadhyaya H.D."/>
            <person name="Yang S.P."/>
            <person name="Shah T."/>
            <person name="Saxena K.B."/>
            <person name="Michael T."/>
            <person name="McCombie W.R."/>
            <person name="Yang B."/>
            <person name="Zhang G."/>
            <person name="Yang H."/>
            <person name="Wang J."/>
            <person name="Spillane C."/>
            <person name="Cook D.R."/>
            <person name="May G.D."/>
            <person name="Xu X."/>
            <person name="Jackson S.A."/>
        </authorList>
    </citation>
    <scope>NUCLEOTIDE SEQUENCE [LARGE SCALE GENOMIC DNA]</scope>
</reference>
<dbReference type="Pfam" id="PF13976">
    <property type="entry name" value="gag_pre-integrs"/>
    <property type="match status" value="1"/>
</dbReference>
<gene>
    <name evidence="2" type="ORF">KK1_038731</name>
</gene>
<evidence type="ECO:0000259" key="1">
    <source>
        <dbReference type="Pfam" id="PF13976"/>
    </source>
</evidence>
<proteinExistence type="predicted"/>
<keyword evidence="3" id="KW-1185">Reference proteome</keyword>
<organism evidence="2 3">
    <name type="scientific">Cajanus cajan</name>
    <name type="common">Pigeon pea</name>
    <name type="synonym">Cajanus indicus</name>
    <dbReference type="NCBI Taxonomy" id="3821"/>
    <lineage>
        <taxon>Eukaryota</taxon>
        <taxon>Viridiplantae</taxon>
        <taxon>Streptophyta</taxon>
        <taxon>Embryophyta</taxon>
        <taxon>Tracheophyta</taxon>
        <taxon>Spermatophyta</taxon>
        <taxon>Magnoliopsida</taxon>
        <taxon>eudicotyledons</taxon>
        <taxon>Gunneridae</taxon>
        <taxon>Pentapetalae</taxon>
        <taxon>rosids</taxon>
        <taxon>fabids</taxon>
        <taxon>Fabales</taxon>
        <taxon>Fabaceae</taxon>
        <taxon>Papilionoideae</taxon>
        <taxon>50 kb inversion clade</taxon>
        <taxon>NPAAA clade</taxon>
        <taxon>indigoferoid/millettioid clade</taxon>
        <taxon>Phaseoleae</taxon>
        <taxon>Cajanus</taxon>
    </lineage>
</organism>
<accession>A0A151RBP2</accession>
<dbReference type="Gramene" id="C.cajan_37973.t">
    <property type="protein sequence ID" value="C.cajan_37973.t.cds1"/>
    <property type="gene ID" value="C.cajan_37973"/>
</dbReference>
<evidence type="ECO:0000313" key="2">
    <source>
        <dbReference type="EMBL" id="KYP39956.1"/>
    </source>
</evidence>
<dbReference type="Proteomes" id="UP000075243">
    <property type="component" value="Unassembled WGS sequence"/>
</dbReference>
<dbReference type="InterPro" id="IPR025724">
    <property type="entry name" value="GAG-pre-integrase_dom"/>
</dbReference>
<protein>
    <recommendedName>
        <fullName evidence="1">GAG-pre-integrase domain-containing protein</fullName>
    </recommendedName>
</protein>
<feature type="domain" description="GAG-pre-integrase" evidence="1">
    <location>
        <begin position="1"/>
        <end position="44"/>
    </location>
</feature>
<dbReference type="AlphaFoldDB" id="A0A151RBP2"/>
<feature type="non-terminal residue" evidence="2">
    <location>
        <position position="1"/>
    </location>
</feature>